<protein>
    <submittedName>
        <fullName evidence="1">Uncharacterized protein</fullName>
    </submittedName>
</protein>
<evidence type="ECO:0000313" key="2">
    <source>
        <dbReference type="Proteomes" id="UP000468650"/>
    </source>
</evidence>
<dbReference type="Proteomes" id="UP000468650">
    <property type="component" value="Unassembled WGS sequence"/>
</dbReference>
<dbReference type="EMBL" id="WBVO01000001">
    <property type="protein sequence ID" value="KAB2814787.1"/>
    <property type="molecule type" value="Genomic_DNA"/>
</dbReference>
<keyword evidence="2" id="KW-1185">Reference proteome</keyword>
<name>A0A6N6RMG5_9FLAO</name>
<dbReference type="RefSeq" id="WP_151666365.1">
    <property type="nucleotide sequence ID" value="NZ_WBVO01000001.1"/>
</dbReference>
<sequence>MHDLEPHYNWRHLYVASEDDRSPMYGHFNSEVYYTDSIYDFVIHPQWDNIGSETLFIKVLFAEYDEGYAIIELLGEWNDVLTNDIMTLKHEVLDLMMDQGIDKFILIAENVLNFHADSTDYYDEWLEEIPDGWIVFLNAREHILKELADYGIDQYFLFGGQMNDISWRTKSPRKLFDQIKKLAERRLEV</sequence>
<reference evidence="1 2" key="1">
    <citation type="submission" date="2019-09" db="EMBL/GenBank/DDBJ databases">
        <title>Genomes of family Cryomorphaceae.</title>
        <authorList>
            <person name="Bowman J.P."/>
        </authorList>
    </citation>
    <scope>NUCLEOTIDE SEQUENCE [LARGE SCALE GENOMIC DNA]</scope>
    <source>
        <strain evidence="1 2">LMG 25704</strain>
    </source>
</reference>
<gene>
    <name evidence="1" type="ORF">F8C67_03300</name>
</gene>
<evidence type="ECO:0000313" key="1">
    <source>
        <dbReference type="EMBL" id="KAB2814787.1"/>
    </source>
</evidence>
<dbReference type="OrthoDB" id="653988at2"/>
<organism evidence="1 2">
    <name type="scientific">Phaeocystidibacter luteus</name>
    <dbReference type="NCBI Taxonomy" id="911197"/>
    <lineage>
        <taxon>Bacteria</taxon>
        <taxon>Pseudomonadati</taxon>
        <taxon>Bacteroidota</taxon>
        <taxon>Flavobacteriia</taxon>
        <taxon>Flavobacteriales</taxon>
        <taxon>Phaeocystidibacteraceae</taxon>
        <taxon>Phaeocystidibacter</taxon>
    </lineage>
</organism>
<proteinExistence type="predicted"/>
<accession>A0A6N6RMG5</accession>
<dbReference type="AlphaFoldDB" id="A0A6N6RMG5"/>
<comment type="caution">
    <text evidence="1">The sequence shown here is derived from an EMBL/GenBank/DDBJ whole genome shotgun (WGS) entry which is preliminary data.</text>
</comment>